<feature type="compositionally biased region" description="Low complexity" evidence="1">
    <location>
        <begin position="25"/>
        <end position="47"/>
    </location>
</feature>
<gene>
    <name evidence="2" type="ORF">AVDCRST_MAG72-2050</name>
</gene>
<evidence type="ECO:0000313" key="2">
    <source>
        <dbReference type="EMBL" id="CAA9359717.1"/>
    </source>
</evidence>
<proteinExistence type="predicted"/>
<evidence type="ECO:0000256" key="1">
    <source>
        <dbReference type="SAM" id="MobiDB-lite"/>
    </source>
</evidence>
<dbReference type="EMBL" id="CADCUJ010000090">
    <property type="protein sequence ID" value="CAA9359717.1"/>
    <property type="molecule type" value="Genomic_DNA"/>
</dbReference>
<feature type="region of interest" description="Disordered" evidence="1">
    <location>
        <begin position="23"/>
        <end position="47"/>
    </location>
</feature>
<organism evidence="2">
    <name type="scientific">uncultured Nocardioidaceae bacterium</name>
    <dbReference type="NCBI Taxonomy" id="253824"/>
    <lineage>
        <taxon>Bacteria</taxon>
        <taxon>Bacillati</taxon>
        <taxon>Actinomycetota</taxon>
        <taxon>Actinomycetes</taxon>
        <taxon>Propionibacteriales</taxon>
        <taxon>Nocardioidaceae</taxon>
        <taxon>environmental samples</taxon>
    </lineage>
</organism>
<dbReference type="AlphaFoldDB" id="A0A6J4MKM1"/>
<sequence>MAMKLQHEELLTTRLRLRPFHDADATTSSRCTSARTRSSPARLTRPF</sequence>
<reference evidence="2" key="1">
    <citation type="submission" date="2020-02" db="EMBL/GenBank/DDBJ databases">
        <authorList>
            <person name="Meier V. D."/>
        </authorList>
    </citation>
    <scope>NUCLEOTIDE SEQUENCE</scope>
    <source>
        <strain evidence="2">AVDCRST_MAG72</strain>
    </source>
</reference>
<accession>A0A6J4MKM1</accession>
<name>A0A6J4MKM1_9ACTN</name>
<protein>
    <submittedName>
        <fullName evidence="2">Uncharacterized protein</fullName>
    </submittedName>
</protein>